<proteinExistence type="predicted"/>
<evidence type="ECO:0000256" key="1">
    <source>
        <dbReference type="SAM" id="MobiDB-lite"/>
    </source>
</evidence>
<gene>
    <name evidence="2" type="ORF">HFRIS_022173</name>
</gene>
<evidence type="ECO:0000313" key="3">
    <source>
        <dbReference type="Proteomes" id="UP000006772"/>
    </source>
</evidence>
<evidence type="ECO:0000313" key="2">
    <source>
        <dbReference type="EMBL" id="EOA02512.1"/>
    </source>
</evidence>
<organism evidence="2 3">
    <name type="scientific">Herbaspirillum frisingense GSF30</name>
    <dbReference type="NCBI Taxonomy" id="864073"/>
    <lineage>
        <taxon>Bacteria</taxon>
        <taxon>Pseudomonadati</taxon>
        <taxon>Pseudomonadota</taxon>
        <taxon>Betaproteobacteria</taxon>
        <taxon>Burkholderiales</taxon>
        <taxon>Oxalobacteraceae</taxon>
        <taxon>Herbaspirillum</taxon>
    </lineage>
</organism>
<accession>A0AAI9N1Q3</accession>
<feature type="region of interest" description="Disordered" evidence="1">
    <location>
        <begin position="57"/>
        <end position="88"/>
    </location>
</feature>
<name>A0AAI9N1Q3_9BURK</name>
<reference evidence="2 3" key="1">
    <citation type="journal article" date="2013" name="Front. Microbiol.">
        <title>The genome of the endophytic bacterium H. frisingense GSF30(T) identifies diverse strategies in the Herbaspirillum genus to interact with plants.</title>
        <authorList>
            <person name="Straub D."/>
            <person name="Rothballer M."/>
            <person name="Hartmann A."/>
            <person name="Ludewig U."/>
        </authorList>
    </citation>
    <scope>NUCLEOTIDE SEQUENCE [LARGE SCALE GENOMIC DNA]</scope>
    <source>
        <strain evidence="2 3">GSF30</strain>
    </source>
</reference>
<sequence length="88" mass="10165">MESQTSIEQQREDYARELKRRFEDYKQWAMTHWPVAEQPLDDAAFVASERELELLTGSRLHPGRQPDAIPAGGQQQAQFEDVTPAPWP</sequence>
<dbReference type="Proteomes" id="UP000006772">
    <property type="component" value="Unassembled WGS sequence"/>
</dbReference>
<dbReference type="AlphaFoldDB" id="A0AAI9N1Q3"/>
<comment type="caution">
    <text evidence="2">The sequence shown here is derived from an EMBL/GenBank/DDBJ whole genome shotgun (WGS) entry which is preliminary data.</text>
</comment>
<protein>
    <submittedName>
        <fullName evidence="2">Uncharacterized protein</fullName>
    </submittedName>
</protein>
<dbReference type="RefSeq" id="WP_006465235.1">
    <property type="nucleotide sequence ID" value="NZ_AEEC02000047.1"/>
</dbReference>
<dbReference type="EMBL" id="AEEC02000047">
    <property type="protein sequence ID" value="EOA02512.1"/>
    <property type="molecule type" value="Genomic_DNA"/>
</dbReference>